<feature type="compositionally biased region" description="Polar residues" evidence="1">
    <location>
        <begin position="182"/>
        <end position="194"/>
    </location>
</feature>
<proteinExistence type="predicted"/>
<name>A0A251UIJ0_HELAN</name>
<dbReference type="InParanoid" id="A0A251UIJ0"/>
<accession>A0A251UIJ0</accession>
<dbReference type="Pfam" id="PF00385">
    <property type="entry name" value="Chromo"/>
    <property type="match status" value="1"/>
</dbReference>
<evidence type="ECO:0000313" key="4">
    <source>
        <dbReference type="EMBL" id="KAF5801058.1"/>
    </source>
</evidence>
<evidence type="ECO:0000313" key="5">
    <source>
        <dbReference type="EMBL" id="OTG22121.1"/>
    </source>
</evidence>
<dbReference type="AlphaFoldDB" id="A0A251UIJ0"/>
<organism evidence="5 6">
    <name type="scientific">Helianthus annuus</name>
    <name type="common">Common sunflower</name>
    <dbReference type="NCBI Taxonomy" id="4232"/>
    <lineage>
        <taxon>Eukaryota</taxon>
        <taxon>Viridiplantae</taxon>
        <taxon>Streptophyta</taxon>
        <taxon>Embryophyta</taxon>
        <taxon>Tracheophyta</taxon>
        <taxon>Spermatophyta</taxon>
        <taxon>Magnoliopsida</taxon>
        <taxon>eudicotyledons</taxon>
        <taxon>Gunneridae</taxon>
        <taxon>Pentapetalae</taxon>
        <taxon>asterids</taxon>
        <taxon>campanulids</taxon>
        <taxon>Asterales</taxon>
        <taxon>Asteraceae</taxon>
        <taxon>Asteroideae</taxon>
        <taxon>Heliantheae alliance</taxon>
        <taxon>Heliantheae</taxon>
        <taxon>Helianthus</taxon>
    </lineage>
</organism>
<dbReference type="OMA" id="PYSIIAK"/>
<dbReference type="InterPro" id="IPR056924">
    <property type="entry name" value="SH3_Tf2-1"/>
</dbReference>
<dbReference type="PANTHER" id="PTHR46148">
    <property type="entry name" value="CHROMO DOMAIN-CONTAINING PROTEIN"/>
    <property type="match status" value="1"/>
</dbReference>
<feature type="domain" description="Chromo" evidence="2">
    <location>
        <begin position="124"/>
        <end position="166"/>
    </location>
</feature>
<feature type="domain" description="Tf2-1-like SH3-like" evidence="3">
    <location>
        <begin position="33"/>
        <end position="97"/>
    </location>
</feature>
<dbReference type="PANTHER" id="PTHR46148:SF54">
    <property type="entry name" value="RETROTRANSPOSON-LIKE PROTEIN"/>
    <property type="match status" value="1"/>
</dbReference>
<gene>
    <name evidence="5" type="ORF">HannXRQ_Chr06g0168021</name>
    <name evidence="4" type="ORF">HanXRQr2_Chr06g0243721</name>
</gene>
<reference evidence="4 6" key="1">
    <citation type="journal article" date="2017" name="Nature">
        <title>The sunflower genome provides insights into oil metabolism, flowering and Asterid evolution.</title>
        <authorList>
            <person name="Badouin H."/>
            <person name="Gouzy J."/>
            <person name="Grassa C.J."/>
            <person name="Murat F."/>
            <person name="Staton S.E."/>
            <person name="Cottret L."/>
            <person name="Lelandais-Briere C."/>
            <person name="Owens G.L."/>
            <person name="Carrere S."/>
            <person name="Mayjonade B."/>
            <person name="Legrand L."/>
            <person name="Gill N."/>
            <person name="Kane N.C."/>
            <person name="Bowers J.E."/>
            <person name="Hubner S."/>
            <person name="Bellec A."/>
            <person name="Berard A."/>
            <person name="Berges H."/>
            <person name="Blanchet N."/>
            <person name="Boniface M.C."/>
            <person name="Brunel D."/>
            <person name="Catrice O."/>
            <person name="Chaidir N."/>
            <person name="Claudel C."/>
            <person name="Donnadieu C."/>
            <person name="Faraut T."/>
            <person name="Fievet G."/>
            <person name="Helmstetter N."/>
            <person name="King M."/>
            <person name="Knapp S.J."/>
            <person name="Lai Z."/>
            <person name="Le Paslier M.C."/>
            <person name="Lippi Y."/>
            <person name="Lorenzon L."/>
            <person name="Mandel J.R."/>
            <person name="Marage G."/>
            <person name="Marchand G."/>
            <person name="Marquand E."/>
            <person name="Bret-Mestries E."/>
            <person name="Morien E."/>
            <person name="Nambeesan S."/>
            <person name="Nguyen T."/>
            <person name="Pegot-Espagnet P."/>
            <person name="Pouilly N."/>
            <person name="Raftis F."/>
            <person name="Sallet E."/>
            <person name="Schiex T."/>
            <person name="Thomas J."/>
            <person name="Vandecasteele C."/>
            <person name="Vares D."/>
            <person name="Vear F."/>
            <person name="Vautrin S."/>
            <person name="Crespi M."/>
            <person name="Mangin B."/>
            <person name="Burke J.M."/>
            <person name="Salse J."/>
            <person name="Munos S."/>
            <person name="Vincourt P."/>
            <person name="Rieseberg L.H."/>
            <person name="Langlade N.B."/>
        </authorList>
    </citation>
    <scope>NUCLEOTIDE SEQUENCE [LARGE SCALE GENOMIC DNA]</scope>
    <source>
        <strain evidence="6">cv. SF193</strain>
        <tissue evidence="4">Leaves</tissue>
    </source>
</reference>
<reference evidence="5" key="2">
    <citation type="submission" date="2017-02" db="EMBL/GenBank/DDBJ databases">
        <title>Sunflower complete genome.</title>
        <authorList>
            <person name="Langlade N."/>
            <person name="Munos S."/>
        </authorList>
    </citation>
    <scope>NUCLEOTIDE SEQUENCE [LARGE SCALE GENOMIC DNA]</scope>
    <source>
        <tissue evidence="5">Leaves</tissue>
    </source>
</reference>
<dbReference type="Gramene" id="mRNA:HanXRQr2_Chr06g0243721">
    <property type="protein sequence ID" value="mRNA:HanXRQr2_Chr06g0243721"/>
    <property type="gene ID" value="HanXRQr2_Chr06g0243721"/>
</dbReference>
<evidence type="ECO:0000256" key="1">
    <source>
        <dbReference type="SAM" id="MobiDB-lite"/>
    </source>
</evidence>
<dbReference type="Gene3D" id="2.40.50.40">
    <property type="match status" value="1"/>
</dbReference>
<keyword evidence="6" id="KW-1185">Reference proteome</keyword>
<dbReference type="InterPro" id="IPR016197">
    <property type="entry name" value="Chromo-like_dom_sf"/>
</dbReference>
<sequence>MSRNAEIRGVTGAQACMKFYADSKRRDVEFQAGEWVYVKLQPFRQHSLRLHRHYKLNRRYFGPYQVLEKVGQVAYKLNLPSESKIHNVFHVSMLRKCIGTPNQQVTPLHLVDSSTTLILEPFAVLDQRTLFRGSTPIPQYLIQWSGLPATDATWEDKTSLQKSFPNFHLEDKVFLNEGGNVVPTTSPTKSQEFSPQAAGPNQIRKSERAKVLPAKLKDYKLQ</sequence>
<protein>
    <submittedName>
        <fullName evidence="4">Chromatin remodeling &amp; transcriptional activation CHROMO-DOMAIN family</fullName>
    </submittedName>
    <submittedName>
        <fullName evidence="5">Putative chromo domain-containing protein</fullName>
    </submittedName>
</protein>
<dbReference type="EMBL" id="CM007895">
    <property type="protein sequence ID" value="OTG22121.1"/>
    <property type="molecule type" value="Genomic_DNA"/>
</dbReference>
<dbReference type="InterPro" id="IPR023780">
    <property type="entry name" value="Chromo_domain"/>
</dbReference>
<reference evidence="4" key="3">
    <citation type="submission" date="2020-06" db="EMBL/GenBank/DDBJ databases">
        <title>Helianthus annuus Genome sequencing and assembly Release 2.</title>
        <authorList>
            <person name="Gouzy J."/>
            <person name="Langlade N."/>
            <person name="Munos S."/>
        </authorList>
    </citation>
    <scope>NUCLEOTIDE SEQUENCE</scope>
    <source>
        <tissue evidence="4">Leaves</tissue>
    </source>
</reference>
<dbReference type="Pfam" id="PF24626">
    <property type="entry name" value="SH3_Tf2-1"/>
    <property type="match status" value="1"/>
</dbReference>
<evidence type="ECO:0000259" key="3">
    <source>
        <dbReference type="Pfam" id="PF24626"/>
    </source>
</evidence>
<dbReference type="SUPFAM" id="SSF54160">
    <property type="entry name" value="Chromo domain-like"/>
    <property type="match status" value="1"/>
</dbReference>
<evidence type="ECO:0000259" key="2">
    <source>
        <dbReference type="Pfam" id="PF00385"/>
    </source>
</evidence>
<dbReference type="Proteomes" id="UP000215914">
    <property type="component" value="Chromosome 6"/>
</dbReference>
<dbReference type="EMBL" id="MNCJ02000321">
    <property type="protein sequence ID" value="KAF5801058.1"/>
    <property type="molecule type" value="Genomic_DNA"/>
</dbReference>
<evidence type="ECO:0000313" key="6">
    <source>
        <dbReference type="Proteomes" id="UP000215914"/>
    </source>
</evidence>
<dbReference type="STRING" id="4232.A0A251UIJ0"/>
<feature type="region of interest" description="Disordered" evidence="1">
    <location>
        <begin position="179"/>
        <end position="207"/>
    </location>
</feature>